<name>A0A511THG0_MYXFU</name>
<proteinExistence type="predicted"/>
<dbReference type="AlphaFoldDB" id="A0A511THG0"/>
<evidence type="ECO:0000313" key="4">
    <source>
        <dbReference type="Proteomes" id="UP000321514"/>
    </source>
</evidence>
<evidence type="ECO:0000313" key="1">
    <source>
        <dbReference type="EMBL" id="GEN12802.1"/>
    </source>
</evidence>
<dbReference type="STRING" id="1334629.MFUL124B02_21805"/>
<protein>
    <recommendedName>
        <fullName evidence="5">Polymer-forming cytoskeletal protein</fullName>
    </recommendedName>
</protein>
<keyword evidence="3" id="KW-1185">Reference proteome</keyword>
<dbReference type="RefSeq" id="WP_143097110.1">
    <property type="nucleotide sequence ID" value="NZ_BJXR01000069.1"/>
</dbReference>
<evidence type="ECO:0000313" key="3">
    <source>
        <dbReference type="Proteomes" id="UP000183760"/>
    </source>
</evidence>
<dbReference type="EMBL" id="BJXR01000069">
    <property type="protein sequence ID" value="GEN12802.1"/>
    <property type="molecule type" value="Genomic_DNA"/>
</dbReference>
<dbReference type="Proteomes" id="UP000183760">
    <property type="component" value="Unassembled WGS sequence"/>
</dbReference>
<dbReference type="OrthoDB" id="5381289at2"/>
<comment type="caution">
    <text evidence="1">The sequence shown here is derived from an EMBL/GenBank/DDBJ whole genome shotgun (WGS) entry which is preliminary data.</text>
</comment>
<evidence type="ECO:0000313" key="2">
    <source>
        <dbReference type="EMBL" id="SET89230.1"/>
    </source>
</evidence>
<gene>
    <name evidence="1" type="ORF">MFU01_78390</name>
    <name evidence="2" type="ORF">SAMN05443572_103692</name>
</gene>
<dbReference type="EMBL" id="FOIB01000003">
    <property type="protein sequence ID" value="SET89230.1"/>
    <property type="molecule type" value="Genomic_DNA"/>
</dbReference>
<sequence length="248" mass="27819">MQRLSDGSLSPEGVPALLKRTVRGRFAQSSTLRAARRFVEERLEGGRKDSDIVHHEGRLVLEELTTGKRPRLGLLIVEGDLHLKGRYEDSLDPESVVIVTGTLRAGDVITRGFLEVQGELLAERSILFLDNDACCEVFGDVRAPFVYTSSHAVKVHGGVEARLVTGDGKHIRSARKHTFIEETEREVRDLLSPKLLKRFADEMFEDEEGEEVDPDEPWIDAIDTEKLAAYVRRGQPVLAEAPPSRRRK</sequence>
<dbReference type="Proteomes" id="UP000321514">
    <property type="component" value="Unassembled WGS sequence"/>
</dbReference>
<reference evidence="2 3" key="1">
    <citation type="submission" date="2016-10" db="EMBL/GenBank/DDBJ databases">
        <authorList>
            <person name="Varghese N."/>
            <person name="Submissions S."/>
        </authorList>
    </citation>
    <scope>NUCLEOTIDE SEQUENCE [LARGE SCALE GENOMIC DNA]</scope>
    <source>
        <strain evidence="2 3">DSM 16525</strain>
    </source>
</reference>
<accession>A0A511THG0</accession>
<evidence type="ECO:0008006" key="5">
    <source>
        <dbReference type="Google" id="ProtNLM"/>
    </source>
</evidence>
<organism evidence="1 4">
    <name type="scientific">Myxococcus fulvus</name>
    <dbReference type="NCBI Taxonomy" id="33"/>
    <lineage>
        <taxon>Bacteria</taxon>
        <taxon>Pseudomonadati</taxon>
        <taxon>Myxococcota</taxon>
        <taxon>Myxococcia</taxon>
        <taxon>Myxococcales</taxon>
        <taxon>Cystobacterineae</taxon>
        <taxon>Myxococcaceae</taxon>
        <taxon>Myxococcus</taxon>
    </lineage>
</organism>
<reference evidence="1 4" key="2">
    <citation type="submission" date="2019-07" db="EMBL/GenBank/DDBJ databases">
        <title>Whole genome shotgun sequence of Myxococcus fulvus NBRC 100333.</title>
        <authorList>
            <person name="Hosoyama A."/>
            <person name="Uohara A."/>
            <person name="Ohji S."/>
            <person name="Ichikawa N."/>
        </authorList>
    </citation>
    <scope>NUCLEOTIDE SEQUENCE [LARGE SCALE GENOMIC DNA]</scope>
    <source>
        <strain evidence="1 4">NBRC 100333</strain>
    </source>
</reference>